<dbReference type="EMBL" id="BART01010064">
    <property type="protein sequence ID" value="GAG84628.1"/>
    <property type="molecule type" value="Genomic_DNA"/>
</dbReference>
<evidence type="ECO:0000313" key="2">
    <source>
        <dbReference type="EMBL" id="GAG84628.1"/>
    </source>
</evidence>
<name>X1BKM6_9ZZZZ</name>
<accession>X1BKM6</accession>
<proteinExistence type="predicted"/>
<keyword evidence="1" id="KW-0472">Membrane</keyword>
<feature type="non-terminal residue" evidence="2">
    <location>
        <position position="1"/>
    </location>
</feature>
<evidence type="ECO:0000256" key="1">
    <source>
        <dbReference type="SAM" id="Phobius"/>
    </source>
</evidence>
<gene>
    <name evidence="2" type="ORF">S01H4_22068</name>
</gene>
<dbReference type="AlphaFoldDB" id="X1BKM6"/>
<protein>
    <submittedName>
        <fullName evidence="2">Uncharacterized protein</fullName>
    </submittedName>
</protein>
<keyword evidence="1" id="KW-0812">Transmembrane</keyword>
<comment type="caution">
    <text evidence="2">The sequence shown here is derived from an EMBL/GenBank/DDBJ whole genome shotgun (WGS) entry which is preliminary data.</text>
</comment>
<keyword evidence="1" id="KW-1133">Transmembrane helix</keyword>
<sequence length="125" mass="14134">YIYNETGDGIDFTDIQLWWDGTEVSLDVQNLGNGLYFISLEPKTVIPGQDPIILQIIAYATGYDGKYFETAISVDPDTLQKDTPEERQEDRFPVEIITISTSLSAAAVLGVGIYIFMRRRKKLHE</sequence>
<feature type="transmembrane region" description="Helical" evidence="1">
    <location>
        <begin position="96"/>
        <end position="117"/>
    </location>
</feature>
<organism evidence="2">
    <name type="scientific">marine sediment metagenome</name>
    <dbReference type="NCBI Taxonomy" id="412755"/>
    <lineage>
        <taxon>unclassified sequences</taxon>
        <taxon>metagenomes</taxon>
        <taxon>ecological metagenomes</taxon>
    </lineage>
</organism>
<reference evidence="2" key="1">
    <citation type="journal article" date="2014" name="Front. Microbiol.">
        <title>High frequency of phylogenetically diverse reductive dehalogenase-homologous genes in deep subseafloor sedimentary metagenomes.</title>
        <authorList>
            <person name="Kawai M."/>
            <person name="Futagami T."/>
            <person name="Toyoda A."/>
            <person name="Takaki Y."/>
            <person name="Nishi S."/>
            <person name="Hori S."/>
            <person name="Arai W."/>
            <person name="Tsubouchi T."/>
            <person name="Morono Y."/>
            <person name="Uchiyama I."/>
            <person name="Ito T."/>
            <person name="Fujiyama A."/>
            <person name="Inagaki F."/>
            <person name="Takami H."/>
        </authorList>
    </citation>
    <scope>NUCLEOTIDE SEQUENCE</scope>
    <source>
        <strain evidence="2">Expedition CK06-06</strain>
    </source>
</reference>